<dbReference type="AlphaFoldDB" id="A0A371FE96"/>
<feature type="non-terminal residue" evidence="3">
    <location>
        <position position="1"/>
    </location>
</feature>
<feature type="compositionally biased region" description="Basic and acidic residues" evidence="1">
    <location>
        <begin position="55"/>
        <end position="73"/>
    </location>
</feature>
<reference evidence="3" key="1">
    <citation type="submission" date="2018-05" db="EMBL/GenBank/DDBJ databases">
        <title>Draft genome of Mucuna pruriens seed.</title>
        <authorList>
            <person name="Nnadi N.E."/>
            <person name="Vos R."/>
            <person name="Hasami M.H."/>
            <person name="Devisetty U.K."/>
            <person name="Aguiy J.C."/>
        </authorList>
    </citation>
    <scope>NUCLEOTIDE SEQUENCE [LARGE SCALE GENOMIC DNA]</scope>
    <source>
        <strain evidence="3">JCA_2017</strain>
    </source>
</reference>
<dbReference type="EMBL" id="QJKJ01009509">
    <property type="protein sequence ID" value="RDX76433.1"/>
    <property type="molecule type" value="Genomic_DNA"/>
</dbReference>
<evidence type="ECO:0000313" key="3">
    <source>
        <dbReference type="EMBL" id="RDX76433.1"/>
    </source>
</evidence>
<protein>
    <recommendedName>
        <fullName evidence="2">Retrotransposon gag domain-containing protein</fullName>
    </recommendedName>
</protein>
<dbReference type="PANTHER" id="PTHR35046">
    <property type="entry name" value="ZINC KNUCKLE (CCHC-TYPE) FAMILY PROTEIN"/>
    <property type="match status" value="1"/>
</dbReference>
<keyword evidence="4" id="KW-1185">Reference proteome</keyword>
<dbReference type="OrthoDB" id="1747743at2759"/>
<feature type="domain" description="Retrotransposon gag" evidence="2">
    <location>
        <begin position="71"/>
        <end position="123"/>
    </location>
</feature>
<gene>
    <name evidence="3" type="ORF">CR513_43575</name>
</gene>
<dbReference type="PANTHER" id="PTHR35046:SF9">
    <property type="entry name" value="RNA-DIRECTED DNA POLYMERASE"/>
    <property type="match status" value="1"/>
</dbReference>
<comment type="caution">
    <text evidence="3">The sequence shown here is derived from an EMBL/GenBank/DDBJ whole genome shotgun (WGS) entry which is preliminary data.</text>
</comment>
<name>A0A371FE96_MUCPR</name>
<feature type="region of interest" description="Disordered" evidence="1">
    <location>
        <begin position="46"/>
        <end position="73"/>
    </location>
</feature>
<proteinExistence type="predicted"/>
<dbReference type="Proteomes" id="UP000257109">
    <property type="component" value="Unassembled WGS sequence"/>
</dbReference>
<evidence type="ECO:0000256" key="1">
    <source>
        <dbReference type="SAM" id="MobiDB-lite"/>
    </source>
</evidence>
<dbReference type="InterPro" id="IPR005162">
    <property type="entry name" value="Retrotrans_gag_dom"/>
</dbReference>
<organism evidence="3 4">
    <name type="scientific">Mucuna pruriens</name>
    <name type="common">Velvet bean</name>
    <name type="synonym">Dolichos pruriens</name>
    <dbReference type="NCBI Taxonomy" id="157652"/>
    <lineage>
        <taxon>Eukaryota</taxon>
        <taxon>Viridiplantae</taxon>
        <taxon>Streptophyta</taxon>
        <taxon>Embryophyta</taxon>
        <taxon>Tracheophyta</taxon>
        <taxon>Spermatophyta</taxon>
        <taxon>Magnoliopsida</taxon>
        <taxon>eudicotyledons</taxon>
        <taxon>Gunneridae</taxon>
        <taxon>Pentapetalae</taxon>
        <taxon>rosids</taxon>
        <taxon>fabids</taxon>
        <taxon>Fabales</taxon>
        <taxon>Fabaceae</taxon>
        <taxon>Papilionoideae</taxon>
        <taxon>50 kb inversion clade</taxon>
        <taxon>NPAAA clade</taxon>
        <taxon>indigoferoid/millettioid clade</taxon>
        <taxon>Phaseoleae</taxon>
        <taxon>Mucuna</taxon>
    </lineage>
</organism>
<evidence type="ECO:0000259" key="2">
    <source>
        <dbReference type="Pfam" id="PF03732"/>
    </source>
</evidence>
<evidence type="ECO:0000313" key="4">
    <source>
        <dbReference type="Proteomes" id="UP000257109"/>
    </source>
</evidence>
<accession>A0A371FE96</accession>
<sequence>MRSSSIDLENLSPKTKMMIEYMKKLEEKIEKLGRLESMRLDTQSVNAKVNALSKGNEKEKHKSRRESEGMRRASIESWDELKREICKRFIPSFYTRDVFVKLQRMYQGSKSVEKYFKEMEMTRIRA</sequence>
<dbReference type="Pfam" id="PF03732">
    <property type="entry name" value="Retrotrans_gag"/>
    <property type="match status" value="1"/>
</dbReference>